<evidence type="ECO:0000256" key="11">
    <source>
        <dbReference type="PROSITE-ProRule" id="PRU00076"/>
    </source>
</evidence>
<organism evidence="13 14">
    <name type="scientific">Chiloscyllium punctatum</name>
    <name type="common">Brownbanded bambooshark</name>
    <name type="synonym">Hemiscyllium punctatum</name>
    <dbReference type="NCBI Taxonomy" id="137246"/>
    <lineage>
        <taxon>Eukaryota</taxon>
        <taxon>Metazoa</taxon>
        <taxon>Chordata</taxon>
        <taxon>Craniata</taxon>
        <taxon>Vertebrata</taxon>
        <taxon>Chondrichthyes</taxon>
        <taxon>Elasmobranchii</taxon>
        <taxon>Galeomorphii</taxon>
        <taxon>Galeoidea</taxon>
        <taxon>Orectolobiformes</taxon>
        <taxon>Hemiscylliidae</taxon>
        <taxon>Chiloscyllium</taxon>
    </lineage>
</organism>
<dbReference type="OrthoDB" id="9644116at2759"/>
<dbReference type="STRING" id="137246.A0A401RIC5"/>
<dbReference type="PROSITE" id="PS00010">
    <property type="entry name" value="ASX_HYDROXYL"/>
    <property type="match status" value="1"/>
</dbReference>
<dbReference type="AlphaFoldDB" id="A0A401RIC5"/>
<dbReference type="GO" id="GO:0030246">
    <property type="term" value="F:carbohydrate binding"/>
    <property type="evidence" value="ECO:0007669"/>
    <property type="project" value="UniProtKB-KW"/>
</dbReference>
<evidence type="ECO:0000313" key="14">
    <source>
        <dbReference type="Proteomes" id="UP000287033"/>
    </source>
</evidence>
<protein>
    <recommendedName>
        <fullName evidence="12">EGF-like domain-containing protein</fullName>
    </recommendedName>
</protein>
<dbReference type="PROSITE" id="PS01186">
    <property type="entry name" value="EGF_2"/>
    <property type="match status" value="1"/>
</dbReference>
<dbReference type="InterPro" id="IPR051505">
    <property type="entry name" value="C-type_lectin_domain"/>
</dbReference>
<dbReference type="PANTHER" id="PTHR14789">
    <property type="entry name" value="CHONDROLECTIN VARIANT CHODLFDELTAE"/>
    <property type="match status" value="1"/>
</dbReference>
<sequence length="131" mass="13953">MWDCPGNLLAVRNGTGCGCPDELGLDRENCSCPEGFRLINAPWQCVDVDECTFEGQCHQEQGNQCINTVGNYSCICQAGFKQQGGDCVDIDECKIDNGHCSHSCTNGNGGHVCGCPVGLALDKDNTTCVSE</sequence>
<dbReference type="Pfam" id="PF14670">
    <property type="entry name" value="FXa_inhibition"/>
    <property type="match status" value="1"/>
</dbReference>
<dbReference type="SMART" id="SM00181">
    <property type="entry name" value="EGF"/>
    <property type="match status" value="2"/>
</dbReference>
<dbReference type="InterPro" id="IPR000742">
    <property type="entry name" value="EGF"/>
</dbReference>
<evidence type="ECO:0000256" key="2">
    <source>
        <dbReference type="ARBA" id="ARBA00022536"/>
    </source>
</evidence>
<keyword evidence="14" id="KW-1185">Reference proteome</keyword>
<comment type="caution">
    <text evidence="13">The sequence shown here is derived from an EMBL/GenBank/DDBJ whole genome shotgun (WGS) entry which is preliminary data.</text>
</comment>
<evidence type="ECO:0000256" key="6">
    <source>
        <dbReference type="ARBA" id="ARBA00022737"/>
    </source>
</evidence>
<evidence type="ECO:0000256" key="5">
    <source>
        <dbReference type="ARBA" id="ARBA00022734"/>
    </source>
</evidence>
<dbReference type="InterPro" id="IPR001881">
    <property type="entry name" value="EGF-like_Ca-bd_dom"/>
</dbReference>
<keyword evidence="10" id="KW-0325">Glycoprotein</keyword>
<reference evidence="13 14" key="1">
    <citation type="journal article" date="2018" name="Nat. Ecol. Evol.">
        <title>Shark genomes provide insights into elasmobranch evolution and the origin of vertebrates.</title>
        <authorList>
            <person name="Hara Y"/>
            <person name="Yamaguchi K"/>
            <person name="Onimaru K"/>
            <person name="Kadota M"/>
            <person name="Koyanagi M"/>
            <person name="Keeley SD"/>
            <person name="Tatsumi K"/>
            <person name="Tanaka K"/>
            <person name="Motone F"/>
            <person name="Kageyama Y"/>
            <person name="Nozu R"/>
            <person name="Adachi N"/>
            <person name="Nishimura O"/>
            <person name="Nakagawa R"/>
            <person name="Tanegashima C"/>
            <person name="Kiyatake I"/>
            <person name="Matsumoto R"/>
            <person name="Murakumo K"/>
            <person name="Nishida K"/>
            <person name="Terakita A"/>
            <person name="Kuratani S"/>
            <person name="Sato K"/>
            <person name="Hyodo S Kuraku.S."/>
        </authorList>
    </citation>
    <scope>NUCLEOTIDE SEQUENCE [LARGE SCALE GENOMIC DNA]</scope>
</reference>
<keyword evidence="8" id="KW-0472">Membrane</keyword>
<evidence type="ECO:0000256" key="9">
    <source>
        <dbReference type="ARBA" id="ARBA00023157"/>
    </source>
</evidence>
<dbReference type="FunFam" id="2.10.25.10:FF:000005">
    <property type="entry name" value="Fibrillin 2"/>
    <property type="match status" value="1"/>
</dbReference>
<dbReference type="InterPro" id="IPR000152">
    <property type="entry name" value="EGF-type_Asp/Asn_hydroxyl_site"/>
</dbReference>
<dbReference type="Gene3D" id="2.10.25.10">
    <property type="entry name" value="Laminin"/>
    <property type="match status" value="3"/>
</dbReference>
<dbReference type="InterPro" id="IPR009030">
    <property type="entry name" value="Growth_fac_rcpt_cys_sf"/>
</dbReference>
<dbReference type="EMBL" id="BEZZ01004269">
    <property type="protein sequence ID" value="GCC17895.1"/>
    <property type="molecule type" value="Genomic_DNA"/>
</dbReference>
<keyword evidence="6" id="KW-0677">Repeat</keyword>
<evidence type="ECO:0000256" key="4">
    <source>
        <dbReference type="ARBA" id="ARBA00022729"/>
    </source>
</evidence>
<dbReference type="GO" id="GO:0016020">
    <property type="term" value="C:membrane"/>
    <property type="evidence" value="ECO:0007669"/>
    <property type="project" value="UniProtKB-SubCell"/>
</dbReference>
<comment type="subcellular location">
    <subcellularLocation>
        <location evidence="1">Membrane</location>
        <topology evidence="1">Single-pass type I membrane protein</topology>
    </subcellularLocation>
</comment>
<dbReference type="SUPFAM" id="SSF57184">
    <property type="entry name" value="Growth factor receptor domain"/>
    <property type="match status" value="1"/>
</dbReference>
<dbReference type="GO" id="GO:0005509">
    <property type="term" value="F:calcium ion binding"/>
    <property type="evidence" value="ECO:0007669"/>
    <property type="project" value="InterPro"/>
</dbReference>
<keyword evidence="2 11" id="KW-0245">EGF-like domain</keyword>
<keyword evidence="5" id="KW-0430">Lectin</keyword>
<evidence type="ECO:0000256" key="8">
    <source>
        <dbReference type="ARBA" id="ARBA00023136"/>
    </source>
</evidence>
<keyword evidence="4" id="KW-0732">Signal</keyword>
<dbReference type="OMA" id="ERTCISD"/>
<comment type="caution">
    <text evidence="11">Lacks conserved residue(s) required for the propagation of feature annotation.</text>
</comment>
<dbReference type="CDD" id="cd00054">
    <property type="entry name" value="EGF_CA"/>
    <property type="match status" value="1"/>
</dbReference>
<keyword evidence="7" id="KW-1133">Transmembrane helix</keyword>
<evidence type="ECO:0000259" key="12">
    <source>
        <dbReference type="PROSITE" id="PS50026"/>
    </source>
</evidence>
<evidence type="ECO:0000256" key="1">
    <source>
        <dbReference type="ARBA" id="ARBA00004479"/>
    </source>
</evidence>
<dbReference type="SMART" id="SM00179">
    <property type="entry name" value="EGF_CA"/>
    <property type="match status" value="2"/>
</dbReference>
<gene>
    <name evidence="13" type="ORF">chiPu_0021593</name>
</gene>
<accession>A0A401RIC5</accession>
<evidence type="ECO:0000256" key="3">
    <source>
        <dbReference type="ARBA" id="ARBA00022692"/>
    </source>
</evidence>
<dbReference type="InterPro" id="IPR018097">
    <property type="entry name" value="EGF_Ca-bd_CS"/>
</dbReference>
<dbReference type="PROSITE" id="PS01187">
    <property type="entry name" value="EGF_CA"/>
    <property type="match status" value="1"/>
</dbReference>
<name>A0A401RIC5_CHIPU</name>
<keyword evidence="9 11" id="KW-1015">Disulfide bond</keyword>
<feature type="disulfide bond" evidence="11">
    <location>
        <begin position="57"/>
        <end position="74"/>
    </location>
</feature>
<evidence type="ECO:0000256" key="10">
    <source>
        <dbReference type="ARBA" id="ARBA00023180"/>
    </source>
</evidence>
<evidence type="ECO:0000313" key="13">
    <source>
        <dbReference type="EMBL" id="GCC17895.1"/>
    </source>
</evidence>
<dbReference type="InterPro" id="IPR049883">
    <property type="entry name" value="NOTCH1_EGF-like"/>
</dbReference>
<dbReference type="Pfam" id="PF07645">
    <property type="entry name" value="EGF_CA"/>
    <property type="match status" value="1"/>
</dbReference>
<evidence type="ECO:0000256" key="7">
    <source>
        <dbReference type="ARBA" id="ARBA00022989"/>
    </source>
</evidence>
<feature type="domain" description="EGF-like" evidence="12">
    <location>
        <begin position="47"/>
        <end position="88"/>
    </location>
</feature>
<dbReference type="PROSITE" id="PS50026">
    <property type="entry name" value="EGF_3"/>
    <property type="match status" value="1"/>
</dbReference>
<dbReference type="Proteomes" id="UP000287033">
    <property type="component" value="Unassembled WGS sequence"/>
</dbReference>
<keyword evidence="3" id="KW-0812">Transmembrane</keyword>
<proteinExistence type="predicted"/>